<organism evidence="1 2">
    <name type="scientific">Pluteus cervinus</name>
    <dbReference type="NCBI Taxonomy" id="181527"/>
    <lineage>
        <taxon>Eukaryota</taxon>
        <taxon>Fungi</taxon>
        <taxon>Dikarya</taxon>
        <taxon>Basidiomycota</taxon>
        <taxon>Agaricomycotina</taxon>
        <taxon>Agaricomycetes</taxon>
        <taxon>Agaricomycetidae</taxon>
        <taxon>Agaricales</taxon>
        <taxon>Pluteineae</taxon>
        <taxon>Pluteaceae</taxon>
        <taxon>Pluteus</taxon>
    </lineage>
</organism>
<keyword evidence="2" id="KW-1185">Reference proteome</keyword>
<proteinExistence type="predicted"/>
<dbReference type="Proteomes" id="UP000308600">
    <property type="component" value="Unassembled WGS sequence"/>
</dbReference>
<evidence type="ECO:0000313" key="2">
    <source>
        <dbReference type="Proteomes" id="UP000308600"/>
    </source>
</evidence>
<sequence>MQAKFLSTIILLAASLVSAAPAADPVLAEVYFCSEMNWDGNCTDAWINPSQCYSIGDLVSGGVFGSIGPSSKTTCTAHTAEDCKGDDIPLKFPGAADGGAAIGVPFTELRSMSCVVE</sequence>
<name>A0ACD3AU68_9AGAR</name>
<protein>
    <submittedName>
        <fullName evidence="1">Uncharacterized protein</fullName>
    </submittedName>
</protein>
<gene>
    <name evidence="1" type="ORF">BDN72DRAFT_840460</name>
</gene>
<accession>A0ACD3AU68</accession>
<evidence type="ECO:0000313" key="1">
    <source>
        <dbReference type="EMBL" id="TFK69370.1"/>
    </source>
</evidence>
<dbReference type="EMBL" id="ML208332">
    <property type="protein sequence ID" value="TFK69370.1"/>
    <property type="molecule type" value="Genomic_DNA"/>
</dbReference>
<reference evidence="1 2" key="1">
    <citation type="journal article" date="2019" name="Nat. Ecol. Evol.">
        <title>Megaphylogeny resolves global patterns of mushroom evolution.</title>
        <authorList>
            <person name="Varga T."/>
            <person name="Krizsan K."/>
            <person name="Foldi C."/>
            <person name="Dima B."/>
            <person name="Sanchez-Garcia M."/>
            <person name="Sanchez-Ramirez S."/>
            <person name="Szollosi G.J."/>
            <person name="Szarkandi J.G."/>
            <person name="Papp V."/>
            <person name="Albert L."/>
            <person name="Andreopoulos W."/>
            <person name="Angelini C."/>
            <person name="Antonin V."/>
            <person name="Barry K.W."/>
            <person name="Bougher N.L."/>
            <person name="Buchanan P."/>
            <person name="Buyck B."/>
            <person name="Bense V."/>
            <person name="Catcheside P."/>
            <person name="Chovatia M."/>
            <person name="Cooper J."/>
            <person name="Damon W."/>
            <person name="Desjardin D."/>
            <person name="Finy P."/>
            <person name="Geml J."/>
            <person name="Haridas S."/>
            <person name="Hughes K."/>
            <person name="Justo A."/>
            <person name="Karasinski D."/>
            <person name="Kautmanova I."/>
            <person name="Kiss B."/>
            <person name="Kocsube S."/>
            <person name="Kotiranta H."/>
            <person name="LaButti K.M."/>
            <person name="Lechner B.E."/>
            <person name="Liimatainen K."/>
            <person name="Lipzen A."/>
            <person name="Lukacs Z."/>
            <person name="Mihaltcheva S."/>
            <person name="Morgado L.N."/>
            <person name="Niskanen T."/>
            <person name="Noordeloos M.E."/>
            <person name="Ohm R.A."/>
            <person name="Ortiz-Santana B."/>
            <person name="Ovrebo C."/>
            <person name="Racz N."/>
            <person name="Riley R."/>
            <person name="Savchenko A."/>
            <person name="Shiryaev A."/>
            <person name="Soop K."/>
            <person name="Spirin V."/>
            <person name="Szebenyi C."/>
            <person name="Tomsovsky M."/>
            <person name="Tulloss R.E."/>
            <person name="Uehling J."/>
            <person name="Grigoriev I.V."/>
            <person name="Vagvolgyi C."/>
            <person name="Papp T."/>
            <person name="Martin F.M."/>
            <person name="Miettinen O."/>
            <person name="Hibbett D.S."/>
            <person name="Nagy L.G."/>
        </authorList>
    </citation>
    <scope>NUCLEOTIDE SEQUENCE [LARGE SCALE GENOMIC DNA]</scope>
    <source>
        <strain evidence="1 2">NL-1719</strain>
    </source>
</reference>